<comment type="caution">
    <text evidence="2">The sequence shown here is derived from an EMBL/GenBank/DDBJ whole genome shotgun (WGS) entry which is preliminary data.</text>
</comment>
<reference evidence="2" key="1">
    <citation type="journal article" date="2022" name="bioRxiv">
        <title>Sequencing and chromosome-scale assembly of the giantPleurodeles waltlgenome.</title>
        <authorList>
            <person name="Brown T."/>
            <person name="Elewa A."/>
            <person name="Iarovenko S."/>
            <person name="Subramanian E."/>
            <person name="Araus A.J."/>
            <person name="Petzold A."/>
            <person name="Susuki M."/>
            <person name="Suzuki K.-i.T."/>
            <person name="Hayashi T."/>
            <person name="Toyoda A."/>
            <person name="Oliveira C."/>
            <person name="Osipova E."/>
            <person name="Leigh N.D."/>
            <person name="Simon A."/>
            <person name="Yun M.H."/>
        </authorList>
    </citation>
    <scope>NUCLEOTIDE SEQUENCE</scope>
    <source>
        <strain evidence="2">20211129_DDA</strain>
        <tissue evidence="2">Liver</tissue>
    </source>
</reference>
<name>A0AAV7L8S0_PLEWA</name>
<sequence>MTGALRESIKQKRAPGRVQKMKHLTRCMLKFADLRQGHAPVRMESPYPPLPRRSVDCFLVTETDNPSRGSRARHTSLKEESRSCQRDEKLLAALQPGKEFAVIWT</sequence>
<evidence type="ECO:0000313" key="3">
    <source>
        <dbReference type="Proteomes" id="UP001066276"/>
    </source>
</evidence>
<proteinExistence type="predicted"/>
<accession>A0AAV7L8S0</accession>
<evidence type="ECO:0000313" key="2">
    <source>
        <dbReference type="EMBL" id="KAJ1088036.1"/>
    </source>
</evidence>
<evidence type="ECO:0000256" key="1">
    <source>
        <dbReference type="SAM" id="MobiDB-lite"/>
    </source>
</evidence>
<organism evidence="2 3">
    <name type="scientific">Pleurodeles waltl</name>
    <name type="common">Iberian ribbed newt</name>
    <dbReference type="NCBI Taxonomy" id="8319"/>
    <lineage>
        <taxon>Eukaryota</taxon>
        <taxon>Metazoa</taxon>
        <taxon>Chordata</taxon>
        <taxon>Craniata</taxon>
        <taxon>Vertebrata</taxon>
        <taxon>Euteleostomi</taxon>
        <taxon>Amphibia</taxon>
        <taxon>Batrachia</taxon>
        <taxon>Caudata</taxon>
        <taxon>Salamandroidea</taxon>
        <taxon>Salamandridae</taxon>
        <taxon>Pleurodelinae</taxon>
        <taxon>Pleurodeles</taxon>
    </lineage>
</organism>
<gene>
    <name evidence="2" type="ORF">NDU88_001195</name>
</gene>
<protein>
    <submittedName>
        <fullName evidence="2">Uncharacterized protein</fullName>
    </submittedName>
</protein>
<dbReference type="EMBL" id="JANPWB010000015">
    <property type="protein sequence ID" value="KAJ1088036.1"/>
    <property type="molecule type" value="Genomic_DNA"/>
</dbReference>
<dbReference type="AlphaFoldDB" id="A0AAV7L8S0"/>
<keyword evidence="3" id="KW-1185">Reference proteome</keyword>
<feature type="region of interest" description="Disordered" evidence="1">
    <location>
        <begin position="63"/>
        <end position="83"/>
    </location>
</feature>
<dbReference type="Proteomes" id="UP001066276">
    <property type="component" value="Chromosome 11"/>
</dbReference>